<evidence type="ECO:0000313" key="12">
    <source>
        <dbReference type="EMBL" id="OSQ49567.1"/>
    </source>
</evidence>
<proteinExistence type="inferred from homology"/>
<dbReference type="InterPro" id="IPR029055">
    <property type="entry name" value="Ntn_hydrolases_N"/>
</dbReference>
<feature type="domain" description="Glutamine amidotransferase type-2" evidence="11">
    <location>
        <begin position="2"/>
        <end position="216"/>
    </location>
</feature>
<dbReference type="SUPFAM" id="SSF52402">
    <property type="entry name" value="Adenine nucleotide alpha hydrolases-like"/>
    <property type="match status" value="1"/>
</dbReference>
<evidence type="ECO:0000259" key="11">
    <source>
        <dbReference type="PROSITE" id="PS51278"/>
    </source>
</evidence>
<feature type="active site" description="For GATase activity" evidence="8">
    <location>
        <position position="2"/>
    </location>
</feature>
<evidence type="ECO:0000256" key="4">
    <source>
        <dbReference type="ARBA" id="ARBA00022741"/>
    </source>
</evidence>
<feature type="binding site" evidence="9">
    <location>
        <position position="269"/>
    </location>
    <ligand>
        <name>ATP</name>
        <dbReference type="ChEBI" id="CHEBI:30616"/>
    </ligand>
</feature>
<dbReference type="GO" id="GO:0004066">
    <property type="term" value="F:asparagine synthase (glutamine-hydrolyzing) activity"/>
    <property type="evidence" value="ECO:0007669"/>
    <property type="project" value="UniProtKB-EC"/>
</dbReference>
<accession>A0A1Y2LG14</accession>
<evidence type="ECO:0000256" key="3">
    <source>
        <dbReference type="ARBA" id="ARBA00012737"/>
    </source>
</evidence>
<gene>
    <name evidence="12" type="ORF">TALK_04340</name>
</gene>
<dbReference type="PANTHER" id="PTHR43284">
    <property type="entry name" value="ASPARAGINE SYNTHETASE (GLUTAMINE-HYDROLYZING)"/>
    <property type="match status" value="1"/>
</dbReference>
<keyword evidence="8" id="KW-0061">Asparagine biosynthesis</keyword>
<evidence type="ECO:0000256" key="7">
    <source>
        <dbReference type="ARBA" id="ARBA00048741"/>
    </source>
</evidence>
<keyword evidence="13" id="KW-1185">Reference proteome</keyword>
<comment type="pathway">
    <text evidence="1">Amino-acid biosynthesis; L-asparagine biosynthesis; L-asparagine from L-aspartate (L-Gln route): step 1/1.</text>
</comment>
<dbReference type="GO" id="GO:0006529">
    <property type="term" value="P:asparagine biosynthetic process"/>
    <property type="evidence" value="ECO:0007669"/>
    <property type="project" value="UniProtKB-KW"/>
</dbReference>
<dbReference type="GO" id="GO:0005524">
    <property type="term" value="F:ATP binding"/>
    <property type="evidence" value="ECO:0007669"/>
    <property type="project" value="UniProtKB-KW"/>
</dbReference>
<dbReference type="InterPro" id="IPR006426">
    <property type="entry name" value="Asn_synth_AEB"/>
</dbReference>
<evidence type="ECO:0000256" key="5">
    <source>
        <dbReference type="ARBA" id="ARBA00022840"/>
    </source>
</evidence>
<dbReference type="STRING" id="1293890.TALK_04340"/>
<dbReference type="InterPro" id="IPR001962">
    <property type="entry name" value="Asn_synthase"/>
</dbReference>
<keyword evidence="5 9" id="KW-0067">ATP-binding</keyword>
<dbReference type="Pfam" id="PF00733">
    <property type="entry name" value="Asn_synthase"/>
    <property type="match status" value="1"/>
</dbReference>
<dbReference type="RefSeq" id="WP_085616221.1">
    <property type="nucleotide sequence ID" value="NZ_JFKB01000002.1"/>
</dbReference>
<dbReference type="InterPro" id="IPR014729">
    <property type="entry name" value="Rossmann-like_a/b/a_fold"/>
</dbReference>
<protein>
    <recommendedName>
        <fullName evidence="3">asparagine synthase (glutamine-hydrolyzing)</fullName>
        <ecNumber evidence="3">6.3.5.4</ecNumber>
    </recommendedName>
</protein>
<dbReference type="InterPro" id="IPR017932">
    <property type="entry name" value="GATase_2_dom"/>
</dbReference>
<dbReference type="Gene3D" id="3.40.50.620">
    <property type="entry name" value="HUPs"/>
    <property type="match status" value="1"/>
</dbReference>
<evidence type="ECO:0000256" key="1">
    <source>
        <dbReference type="ARBA" id="ARBA00005187"/>
    </source>
</evidence>
<feature type="binding site" evidence="9">
    <location>
        <position position="98"/>
    </location>
    <ligand>
        <name>L-glutamine</name>
        <dbReference type="ChEBI" id="CHEBI:58359"/>
    </ligand>
</feature>
<dbReference type="CDD" id="cd01991">
    <property type="entry name" value="Asn_synthase_B_C"/>
    <property type="match status" value="1"/>
</dbReference>
<dbReference type="OrthoDB" id="9763290at2"/>
<dbReference type="CDD" id="cd00712">
    <property type="entry name" value="AsnB"/>
    <property type="match status" value="1"/>
</dbReference>
<feature type="site" description="Important for beta-aspartyl-AMP intermediate formation" evidence="10">
    <location>
        <position position="377"/>
    </location>
</feature>
<evidence type="ECO:0000256" key="8">
    <source>
        <dbReference type="PIRSR" id="PIRSR001589-1"/>
    </source>
</evidence>
<sequence>MCGLAGATAIEDRDRVVASTGALAHRGPDGVGIWCDPDDGITFGVRRLITTDPGVTAGQPLISQDGRFVLAFNGYIAGHRRWIADLRARGVELRSKSDAEVFLSLLATTINEDGDPATVLSGISGQYAFALWDCREAMLWLGRDPVGIKPLYFAKYNGGQLAFASEIPALRQIVPDRIDPNVFQNYLAHLFVPAPVTGFAAIRQVQPGALICWQAGKITYRMIGETDTNPAKIQGRDRRDIHDPVVALRSAARQSVSDAMDADRDVGTLVSGGMDSGGIAAMACEIARERGQKPPPGFVMQFDDETLDETPRAQQLADYLGIKLYVVPAPQTGEEILAHLQEALTGFGIPFGNPSVVLMQALARGVSRHVPICLAGDGGDELFGGYPRYQAARLFQFWHHVPAFARCMVAKHLGAHLPRGASRFVRGATADDDQAFKYWNDRCGVPELGAALQIPEWDPNGGAYGGKYGDLYGDFPGQMMAFDQRVTLPGNQLAMSDRCGMAHGVEYRVPLLARDVIDIARRIAPKMHLRGGGKSVWRAAIEPMLPDGYLRASKVGFNPPVAMWLAKVGPLLWGSGPQICDGLFADLPVTGTRRAAYWQAAISGKAPDTALCLWALMVWRLWPGQGADASAASKDAKAGIF</sequence>
<evidence type="ECO:0000256" key="10">
    <source>
        <dbReference type="PIRSR" id="PIRSR001589-3"/>
    </source>
</evidence>
<comment type="caution">
    <text evidence="12">The sequence shown here is derived from an EMBL/GenBank/DDBJ whole genome shotgun (WGS) entry which is preliminary data.</text>
</comment>
<dbReference type="PIRSF" id="PIRSF001589">
    <property type="entry name" value="Asn_synthetase_glu-h"/>
    <property type="match status" value="1"/>
</dbReference>
<dbReference type="GO" id="GO:0005829">
    <property type="term" value="C:cytosol"/>
    <property type="evidence" value="ECO:0007669"/>
    <property type="project" value="TreeGrafter"/>
</dbReference>
<evidence type="ECO:0000256" key="2">
    <source>
        <dbReference type="ARBA" id="ARBA00005752"/>
    </source>
</evidence>
<keyword evidence="8" id="KW-0028">Amino-acid biosynthesis</keyword>
<dbReference type="AlphaFoldDB" id="A0A1Y2LG14"/>
<dbReference type="EC" id="6.3.5.4" evidence="3"/>
<comment type="catalytic activity">
    <reaction evidence="7">
        <text>L-aspartate + L-glutamine + ATP + H2O = L-asparagine + L-glutamate + AMP + diphosphate + H(+)</text>
        <dbReference type="Rhea" id="RHEA:12228"/>
        <dbReference type="ChEBI" id="CHEBI:15377"/>
        <dbReference type="ChEBI" id="CHEBI:15378"/>
        <dbReference type="ChEBI" id="CHEBI:29985"/>
        <dbReference type="ChEBI" id="CHEBI:29991"/>
        <dbReference type="ChEBI" id="CHEBI:30616"/>
        <dbReference type="ChEBI" id="CHEBI:33019"/>
        <dbReference type="ChEBI" id="CHEBI:58048"/>
        <dbReference type="ChEBI" id="CHEBI:58359"/>
        <dbReference type="ChEBI" id="CHEBI:456215"/>
        <dbReference type="EC" id="6.3.5.4"/>
    </reaction>
</comment>
<dbReference type="PANTHER" id="PTHR43284:SF1">
    <property type="entry name" value="ASPARAGINE SYNTHETASE"/>
    <property type="match status" value="1"/>
</dbReference>
<evidence type="ECO:0000256" key="9">
    <source>
        <dbReference type="PIRSR" id="PIRSR001589-2"/>
    </source>
</evidence>
<dbReference type="Pfam" id="PF13537">
    <property type="entry name" value="GATase_7"/>
    <property type="match status" value="1"/>
</dbReference>
<dbReference type="Proteomes" id="UP000193396">
    <property type="component" value="Unassembled WGS sequence"/>
</dbReference>
<keyword evidence="6 8" id="KW-0315">Glutamine amidotransferase</keyword>
<dbReference type="InterPro" id="IPR051786">
    <property type="entry name" value="ASN_synthetase/amidase"/>
</dbReference>
<dbReference type="InterPro" id="IPR033738">
    <property type="entry name" value="AsnB_N"/>
</dbReference>
<dbReference type="NCBIfam" id="TIGR01536">
    <property type="entry name" value="asn_synth_AEB"/>
    <property type="match status" value="1"/>
</dbReference>
<dbReference type="PROSITE" id="PS51278">
    <property type="entry name" value="GATASE_TYPE_2"/>
    <property type="match status" value="1"/>
</dbReference>
<name>A0A1Y2LG14_9PROT</name>
<reference evidence="12 13" key="1">
    <citation type="submission" date="2014-03" db="EMBL/GenBank/DDBJ databases">
        <title>The draft genome sequence of Thalassospira alkalitolerans JCM 18968.</title>
        <authorList>
            <person name="Lai Q."/>
            <person name="Shao Z."/>
        </authorList>
    </citation>
    <scope>NUCLEOTIDE SEQUENCE [LARGE SCALE GENOMIC DNA]</scope>
    <source>
        <strain evidence="12 13">JCM 18968</strain>
    </source>
</reference>
<dbReference type="EMBL" id="JFKB01000002">
    <property type="protein sequence ID" value="OSQ49567.1"/>
    <property type="molecule type" value="Genomic_DNA"/>
</dbReference>
<organism evidence="12 13">
    <name type="scientific">Thalassospira alkalitolerans</name>
    <dbReference type="NCBI Taxonomy" id="1293890"/>
    <lineage>
        <taxon>Bacteria</taxon>
        <taxon>Pseudomonadati</taxon>
        <taxon>Pseudomonadota</taxon>
        <taxon>Alphaproteobacteria</taxon>
        <taxon>Rhodospirillales</taxon>
        <taxon>Thalassospiraceae</taxon>
        <taxon>Thalassospira</taxon>
    </lineage>
</organism>
<dbReference type="SUPFAM" id="SSF56235">
    <property type="entry name" value="N-terminal nucleophile aminohydrolases (Ntn hydrolases)"/>
    <property type="match status" value="1"/>
</dbReference>
<evidence type="ECO:0000313" key="13">
    <source>
        <dbReference type="Proteomes" id="UP000193396"/>
    </source>
</evidence>
<evidence type="ECO:0000256" key="6">
    <source>
        <dbReference type="ARBA" id="ARBA00022962"/>
    </source>
</evidence>
<dbReference type="Gene3D" id="3.60.20.10">
    <property type="entry name" value="Glutamine Phosphoribosylpyrophosphate, subunit 1, domain 1"/>
    <property type="match status" value="1"/>
</dbReference>
<keyword evidence="4 9" id="KW-0547">Nucleotide-binding</keyword>
<comment type="similarity">
    <text evidence="2">Belongs to the asparagine synthetase family.</text>
</comment>